<dbReference type="Pfam" id="PF05199">
    <property type="entry name" value="GMC_oxred_C"/>
    <property type="match status" value="1"/>
</dbReference>
<evidence type="ECO:0000256" key="3">
    <source>
        <dbReference type="ARBA" id="ARBA00022630"/>
    </source>
</evidence>
<dbReference type="GO" id="GO:0016614">
    <property type="term" value="F:oxidoreductase activity, acting on CH-OH group of donors"/>
    <property type="evidence" value="ECO:0007669"/>
    <property type="project" value="InterPro"/>
</dbReference>
<evidence type="ECO:0000313" key="8">
    <source>
        <dbReference type="Proteomes" id="UP000227088"/>
    </source>
</evidence>
<dbReference type="PROSITE" id="PS00624">
    <property type="entry name" value="GMC_OXRED_2"/>
    <property type="match status" value="1"/>
</dbReference>
<evidence type="ECO:0000256" key="1">
    <source>
        <dbReference type="ARBA" id="ARBA00001974"/>
    </source>
</evidence>
<dbReference type="SUPFAM" id="SSF54373">
    <property type="entry name" value="FAD-linked reductases, C-terminal domain"/>
    <property type="match status" value="1"/>
</dbReference>
<reference evidence="8" key="1">
    <citation type="journal article" date="2017" name="Proc. Natl. Acad. Sci. U.S.A.">
        <title>Simulation of Deepwater Horizon oil plume reveals substrate specialization within a complex community of hydrocarbon degraders.</title>
        <authorList>
            <person name="Hu P."/>
            <person name="Dubinsky E.A."/>
            <person name="Probst A.J."/>
            <person name="Wang J."/>
            <person name="Sieber C.M.K."/>
            <person name="Tom L.M."/>
            <person name="Gardinali P."/>
            <person name="Banfield J.F."/>
            <person name="Atlas R.M."/>
            <person name="Andersen G.L."/>
        </authorList>
    </citation>
    <scope>NUCLEOTIDE SEQUENCE [LARGE SCALE GENOMIC DNA]</scope>
</reference>
<proteinExistence type="inferred from homology"/>
<feature type="non-terminal residue" evidence="7">
    <location>
        <position position="484"/>
    </location>
</feature>
<sequence>MTTKYDYIIIGAGSAGCVLANRLSADLSKNVLLIEAGPEDKSALIHVPIGIALLSRSQQLNWQFDTEPESELHNRRLFWPRGKASGGSSSINAMVYIRGHKADYDGWAALGNKGWSYEDVLPYFIKSESNQVIKNSSLHGNDGPLTVEKHRTVNPLSDVFVEAAKDAGHKKNDNFNGEQQEGVGRYQVTQRNGERCSSAKAYLTPVMSRTNLKVISAAHATRVVFDGKKAVGVEYSKDGSLIIAKINSRGEIILSGGALQSPQLLLLSGIGAKSELQRHNIQVVKELAGVGKNLQDHLDITLMHKAATKDPIAVTPLGIARGIAATVNYIKNRKGFLTSNVAESGGFVKSDASQERPNIQFHFLPTYLKDHGRQVMLGYGYTLHICDVTPKSRGSISLQTGNPLDDPKIEAGYLTEDEDWTNLINGYKLGREILNAKSLSNYSRKEVVPGIQVETDEQIKEDIRQRAESIYHPVGTCKMGSDDM</sequence>
<evidence type="ECO:0000256" key="5">
    <source>
        <dbReference type="PIRSR" id="PIRSR000137-2"/>
    </source>
</evidence>
<organism evidence="7 8">
    <name type="scientific">Oleispira antarctica</name>
    <dbReference type="NCBI Taxonomy" id="188908"/>
    <lineage>
        <taxon>Bacteria</taxon>
        <taxon>Pseudomonadati</taxon>
        <taxon>Pseudomonadota</taxon>
        <taxon>Gammaproteobacteria</taxon>
        <taxon>Oceanospirillales</taxon>
        <taxon>Oceanospirillaceae</taxon>
        <taxon>Oleispira</taxon>
    </lineage>
</organism>
<dbReference type="InterPro" id="IPR012132">
    <property type="entry name" value="GMC_OxRdtase"/>
</dbReference>
<keyword evidence="4 5" id="KW-0274">FAD</keyword>
<dbReference type="EMBL" id="MABE01000077">
    <property type="protein sequence ID" value="OUS41370.1"/>
    <property type="molecule type" value="Genomic_DNA"/>
</dbReference>
<dbReference type="InterPro" id="IPR007867">
    <property type="entry name" value="GMC_OxRtase_C"/>
</dbReference>
<dbReference type="SUPFAM" id="SSF51905">
    <property type="entry name" value="FAD/NAD(P)-binding domain"/>
    <property type="match status" value="1"/>
</dbReference>
<dbReference type="Proteomes" id="UP000227088">
    <property type="component" value="Unassembled WGS sequence"/>
</dbReference>
<feature type="binding site" evidence="5">
    <location>
        <begin position="92"/>
        <end position="95"/>
    </location>
    <ligand>
        <name>FAD</name>
        <dbReference type="ChEBI" id="CHEBI:57692"/>
    </ligand>
</feature>
<evidence type="ECO:0000259" key="6">
    <source>
        <dbReference type="PROSITE" id="PS00624"/>
    </source>
</evidence>
<name>A0A1Y5HWB1_OLEAN</name>
<dbReference type="Pfam" id="PF00732">
    <property type="entry name" value="GMC_oxred_N"/>
    <property type="match status" value="1"/>
</dbReference>
<evidence type="ECO:0000256" key="2">
    <source>
        <dbReference type="ARBA" id="ARBA00010790"/>
    </source>
</evidence>
<dbReference type="Gene3D" id="3.50.50.60">
    <property type="entry name" value="FAD/NAD(P)-binding domain"/>
    <property type="match status" value="1"/>
</dbReference>
<dbReference type="AlphaFoldDB" id="A0A1Y5HWB1"/>
<dbReference type="GO" id="GO:0050660">
    <property type="term" value="F:flavin adenine dinucleotide binding"/>
    <property type="evidence" value="ECO:0007669"/>
    <property type="project" value="InterPro"/>
</dbReference>
<keyword evidence="3" id="KW-0285">Flavoprotein</keyword>
<dbReference type="PIRSF" id="PIRSF000137">
    <property type="entry name" value="Alcohol_oxidase"/>
    <property type="match status" value="1"/>
</dbReference>
<evidence type="ECO:0000256" key="4">
    <source>
        <dbReference type="ARBA" id="ARBA00022827"/>
    </source>
</evidence>
<dbReference type="InterPro" id="IPR036188">
    <property type="entry name" value="FAD/NAD-bd_sf"/>
</dbReference>
<dbReference type="PANTHER" id="PTHR11552:SF147">
    <property type="entry name" value="CHOLINE DEHYDROGENASE, MITOCHONDRIAL"/>
    <property type="match status" value="1"/>
</dbReference>
<gene>
    <name evidence="7" type="ORF">A9R00_01270</name>
</gene>
<evidence type="ECO:0000313" key="7">
    <source>
        <dbReference type="EMBL" id="OUS41370.1"/>
    </source>
</evidence>
<dbReference type="InterPro" id="IPR000172">
    <property type="entry name" value="GMC_OxRdtase_N"/>
</dbReference>
<dbReference type="PROSITE" id="PS51257">
    <property type="entry name" value="PROKAR_LIPOPROTEIN"/>
    <property type="match status" value="1"/>
</dbReference>
<protein>
    <submittedName>
        <fullName evidence="7">GMC family oxidoreductase</fullName>
    </submittedName>
</protein>
<comment type="caution">
    <text evidence="7">The sequence shown here is derived from an EMBL/GenBank/DDBJ whole genome shotgun (WGS) entry which is preliminary data.</text>
</comment>
<accession>A0A1Y5HWB1</accession>
<comment type="cofactor">
    <cofactor evidence="1 5">
        <name>FAD</name>
        <dbReference type="ChEBI" id="CHEBI:57692"/>
    </cofactor>
</comment>
<dbReference type="Gene3D" id="3.30.560.10">
    <property type="entry name" value="Glucose Oxidase, domain 3"/>
    <property type="match status" value="1"/>
</dbReference>
<comment type="similarity">
    <text evidence="2">Belongs to the GMC oxidoreductase family.</text>
</comment>
<dbReference type="PANTHER" id="PTHR11552">
    <property type="entry name" value="GLUCOSE-METHANOL-CHOLINE GMC OXIDOREDUCTASE"/>
    <property type="match status" value="1"/>
</dbReference>
<feature type="domain" description="Glucose-methanol-choline oxidoreductase N-terminal" evidence="6">
    <location>
        <begin position="257"/>
        <end position="271"/>
    </location>
</feature>